<dbReference type="Proteomes" id="UP000316167">
    <property type="component" value="Unassembled WGS sequence"/>
</dbReference>
<gene>
    <name evidence="2" type="ORF">IQ13_1335</name>
</gene>
<dbReference type="EMBL" id="VLLE01000003">
    <property type="protein sequence ID" value="TWI83228.1"/>
    <property type="molecule type" value="Genomic_DNA"/>
</dbReference>
<dbReference type="PANTHER" id="PTHR37422">
    <property type="entry name" value="TEICHURONIC ACID BIOSYNTHESIS PROTEIN TUAE"/>
    <property type="match status" value="1"/>
</dbReference>
<organism evidence="2 3">
    <name type="scientific">Lacibacter cauensis</name>
    <dbReference type="NCBI Taxonomy" id="510947"/>
    <lineage>
        <taxon>Bacteria</taxon>
        <taxon>Pseudomonadati</taxon>
        <taxon>Bacteroidota</taxon>
        <taxon>Chitinophagia</taxon>
        <taxon>Chitinophagales</taxon>
        <taxon>Chitinophagaceae</taxon>
        <taxon>Lacibacter</taxon>
    </lineage>
</organism>
<feature type="transmembrane region" description="Helical" evidence="1">
    <location>
        <begin position="60"/>
        <end position="78"/>
    </location>
</feature>
<feature type="transmembrane region" description="Helical" evidence="1">
    <location>
        <begin position="335"/>
        <end position="360"/>
    </location>
</feature>
<proteinExistence type="predicted"/>
<dbReference type="AlphaFoldDB" id="A0A562SPU9"/>
<evidence type="ECO:0008006" key="4">
    <source>
        <dbReference type="Google" id="ProtNLM"/>
    </source>
</evidence>
<feature type="transmembrane region" description="Helical" evidence="1">
    <location>
        <begin position="210"/>
        <end position="227"/>
    </location>
</feature>
<keyword evidence="1" id="KW-1133">Transmembrane helix</keyword>
<feature type="transmembrane region" description="Helical" evidence="1">
    <location>
        <begin position="234"/>
        <end position="253"/>
    </location>
</feature>
<sequence length="421" mass="47897">MLFNRTNIHLFIFCAAVLLMVIGFLCSRALLSIGTIVLITNAFIQGDLNERFRKFSSDKLSVAISCLFVLPFLSGLWSSNKEEWAAMMQDKLPLLLLPFALVLQKGIKQQQLVWFKLLWIGAMFAGSVWSTIQYLTALTHFNEAYRFSQTIPTPAANDHIRFSMGIVIALLFWLKLEEGKKITTRLLTLLVRAVALWFIVYLHLLGAKTGLLGLYVVVLPLLITQLYKTGKRKIAALVTTMGLFLPLLAYTVLPTFRLRVHYVLFERLNWSTQAFAGNFSDENRWRSIQSGWYLFTHNWLTGVGYGDVKSQTAAWYATHAPAVAATQQFLPLNQWLMSGSGAGITALLLFGTVALLPFFLKKWKQHQQALAFVLFMNLVFLYESTIDDQLGVFVYCFFILYWNCTINLEKNELLKCNPSPL</sequence>
<comment type="caution">
    <text evidence="2">The sequence shown here is derived from an EMBL/GenBank/DDBJ whole genome shotgun (WGS) entry which is preliminary data.</text>
</comment>
<keyword evidence="1" id="KW-0472">Membrane</keyword>
<reference evidence="2 3" key="1">
    <citation type="journal article" date="2015" name="Stand. Genomic Sci.">
        <title>Genomic Encyclopedia of Bacterial and Archaeal Type Strains, Phase III: the genomes of soil and plant-associated and newly described type strains.</title>
        <authorList>
            <person name="Whitman W.B."/>
            <person name="Woyke T."/>
            <person name="Klenk H.P."/>
            <person name="Zhou Y."/>
            <person name="Lilburn T.G."/>
            <person name="Beck B.J."/>
            <person name="De Vos P."/>
            <person name="Vandamme P."/>
            <person name="Eisen J.A."/>
            <person name="Garrity G."/>
            <person name="Hugenholtz P."/>
            <person name="Kyrpides N.C."/>
        </authorList>
    </citation>
    <scope>NUCLEOTIDE SEQUENCE [LARGE SCALE GENOMIC DNA]</scope>
    <source>
        <strain evidence="2 3">CGMCC 1.7271</strain>
    </source>
</reference>
<dbReference type="OrthoDB" id="1492360at2"/>
<protein>
    <recommendedName>
        <fullName evidence="4">O-antigen ligase</fullName>
    </recommendedName>
</protein>
<feature type="transmembrane region" description="Helical" evidence="1">
    <location>
        <begin position="392"/>
        <end position="408"/>
    </location>
</feature>
<evidence type="ECO:0000313" key="3">
    <source>
        <dbReference type="Proteomes" id="UP000316167"/>
    </source>
</evidence>
<evidence type="ECO:0000313" key="2">
    <source>
        <dbReference type="EMBL" id="TWI83228.1"/>
    </source>
</evidence>
<dbReference type="InterPro" id="IPR051533">
    <property type="entry name" value="WaaL-like"/>
</dbReference>
<keyword evidence="3" id="KW-1185">Reference proteome</keyword>
<feature type="transmembrane region" description="Helical" evidence="1">
    <location>
        <begin position="369"/>
        <end position="386"/>
    </location>
</feature>
<evidence type="ECO:0000256" key="1">
    <source>
        <dbReference type="SAM" id="Phobius"/>
    </source>
</evidence>
<feature type="transmembrane region" description="Helical" evidence="1">
    <location>
        <begin position="6"/>
        <end position="39"/>
    </location>
</feature>
<keyword evidence="1" id="KW-0812">Transmembrane</keyword>
<feature type="transmembrane region" description="Helical" evidence="1">
    <location>
        <begin position="186"/>
        <end position="204"/>
    </location>
</feature>
<name>A0A562SPU9_9BACT</name>
<feature type="transmembrane region" description="Helical" evidence="1">
    <location>
        <begin position="115"/>
        <end position="135"/>
    </location>
</feature>
<dbReference type="PANTHER" id="PTHR37422:SF13">
    <property type="entry name" value="LIPOPOLYSACCHARIDE BIOSYNTHESIS PROTEIN PA4999-RELATED"/>
    <property type="match status" value="1"/>
</dbReference>
<accession>A0A562SPU9</accession>
<feature type="transmembrane region" description="Helical" evidence="1">
    <location>
        <begin position="155"/>
        <end position="174"/>
    </location>
</feature>
<dbReference type="RefSeq" id="WP_144885304.1">
    <property type="nucleotide sequence ID" value="NZ_VLLE01000003.1"/>
</dbReference>